<accession>A0ABS1WHB4</accession>
<name>A0ABS1WHB4_9FLAO</name>
<sequence>MITKEKAIKIAKEYLKKKKRRFFKLDTEIEKVRYVENNDIGTDEKGNSIIKNTLTVCYEVESMDIILYCIIIDADTGEIIKTLGPHGSVEDRE</sequence>
<dbReference type="InterPro" id="IPR025711">
    <property type="entry name" value="PepSY"/>
</dbReference>
<evidence type="ECO:0000259" key="1">
    <source>
        <dbReference type="Pfam" id="PF03413"/>
    </source>
</evidence>
<reference evidence="2 3" key="1">
    <citation type="submission" date="2020-12" db="EMBL/GenBank/DDBJ databases">
        <title>Olleya sediminilitoris sp. nov., isolated from a tidal flat.</title>
        <authorList>
            <person name="Park S."/>
            <person name="Yoon J.-H."/>
        </authorList>
    </citation>
    <scope>NUCLEOTIDE SEQUENCE [LARGE SCALE GENOMIC DNA]</scope>
    <source>
        <strain evidence="2 3">YSTF-M6</strain>
    </source>
</reference>
<dbReference type="RefSeq" id="WP_054852346.1">
    <property type="nucleotide sequence ID" value="NZ_JAEMEF010000001.1"/>
</dbReference>
<gene>
    <name evidence="2" type="ORF">JAO71_01405</name>
</gene>
<comment type="caution">
    <text evidence="2">The sequence shown here is derived from an EMBL/GenBank/DDBJ whole genome shotgun (WGS) entry which is preliminary data.</text>
</comment>
<feature type="domain" description="PepSY" evidence="1">
    <location>
        <begin position="2"/>
        <end position="82"/>
    </location>
</feature>
<dbReference type="Proteomes" id="UP000605013">
    <property type="component" value="Unassembled WGS sequence"/>
</dbReference>
<evidence type="ECO:0000313" key="3">
    <source>
        <dbReference type="Proteomes" id="UP000605013"/>
    </source>
</evidence>
<evidence type="ECO:0000313" key="2">
    <source>
        <dbReference type="EMBL" id="MBL7558443.1"/>
    </source>
</evidence>
<organism evidence="2 3">
    <name type="scientific">Olleya sediminilitoris</name>
    <dbReference type="NCBI Taxonomy" id="2795739"/>
    <lineage>
        <taxon>Bacteria</taxon>
        <taxon>Pseudomonadati</taxon>
        <taxon>Bacteroidota</taxon>
        <taxon>Flavobacteriia</taxon>
        <taxon>Flavobacteriales</taxon>
        <taxon>Flavobacteriaceae</taxon>
    </lineage>
</organism>
<proteinExistence type="predicted"/>
<dbReference type="EMBL" id="JAEMEF010000001">
    <property type="protein sequence ID" value="MBL7558443.1"/>
    <property type="molecule type" value="Genomic_DNA"/>
</dbReference>
<dbReference type="Pfam" id="PF03413">
    <property type="entry name" value="PepSY"/>
    <property type="match status" value="1"/>
</dbReference>
<keyword evidence="3" id="KW-1185">Reference proteome</keyword>
<protein>
    <submittedName>
        <fullName evidence="2">PepSY domain-containing protein</fullName>
    </submittedName>
</protein>